<dbReference type="PANTHER" id="PTHR47481:SF22">
    <property type="entry name" value="RETROTRANSPOSON GAG DOMAIN-CONTAINING PROTEIN"/>
    <property type="match status" value="1"/>
</dbReference>
<comment type="caution">
    <text evidence="1">The sequence shown here is derived from an EMBL/GenBank/DDBJ whole genome shotgun (WGS) entry which is preliminary data.</text>
</comment>
<evidence type="ECO:0000313" key="2">
    <source>
        <dbReference type="Proteomes" id="UP001280121"/>
    </source>
</evidence>
<sequence>MDKILQLRNQLGSLKKCSDSISDFVLKIKNIRDSLLVAGEDIRDRDLVMCLINGAGHDFDAIVSVITAQQRFIGFEDASYLLMTHEQRLKHLDSPTQISGG</sequence>
<name>A0AAD9TXI0_9ROSI</name>
<gene>
    <name evidence="1" type="ORF">Ddye_025333</name>
</gene>
<dbReference type="Proteomes" id="UP001280121">
    <property type="component" value="Unassembled WGS sequence"/>
</dbReference>
<reference evidence="1" key="1">
    <citation type="journal article" date="2023" name="Plant J.">
        <title>Genome sequences and population genomics provide insights into the demographic history, inbreeding, and mutation load of two 'living fossil' tree species of Dipteronia.</title>
        <authorList>
            <person name="Feng Y."/>
            <person name="Comes H.P."/>
            <person name="Chen J."/>
            <person name="Zhu S."/>
            <person name="Lu R."/>
            <person name="Zhang X."/>
            <person name="Li P."/>
            <person name="Qiu J."/>
            <person name="Olsen K.M."/>
            <person name="Qiu Y."/>
        </authorList>
    </citation>
    <scope>NUCLEOTIDE SEQUENCE</scope>
    <source>
        <strain evidence="1">KIB01</strain>
    </source>
</reference>
<accession>A0AAD9TXI0</accession>
<protein>
    <submittedName>
        <fullName evidence="1">Uncharacterized protein</fullName>
    </submittedName>
</protein>
<dbReference type="EMBL" id="JANJYI010000007">
    <property type="protein sequence ID" value="KAK2643570.1"/>
    <property type="molecule type" value="Genomic_DNA"/>
</dbReference>
<evidence type="ECO:0000313" key="1">
    <source>
        <dbReference type="EMBL" id="KAK2643570.1"/>
    </source>
</evidence>
<dbReference type="AlphaFoldDB" id="A0AAD9TXI0"/>
<organism evidence="1 2">
    <name type="scientific">Dipteronia dyeriana</name>
    <dbReference type="NCBI Taxonomy" id="168575"/>
    <lineage>
        <taxon>Eukaryota</taxon>
        <taxon>Viridiplantae</taxon>
        <taxon>Streptophyta</taxon>
        <taxon>Embryophyta</taxon>
        <taxon>Tracheophyta</taxon>
        <taxon>Spermatophyta</taxon>
        <taxon>Magnoliopsida</taxon>
        <taxon>eudicotyledons</taxon>
        <taxon>Gunneridae</taxon>
        <taxon>Pentapetalae</taxon>
        <taxon>rosids</taxon>
        <taxon>malvids</taxon>
        <taxon>Sapindales</taxon>
        <taxon>Sapindaceae</taxon>
        <taxon>Hippocastanoideae</taxon>
        <taxon>Acereae</taxon>
        <taxon>Dipteronia</taxon>
    </lineage>
</organism>
<proteinExistence type="predicted"/>
<keyword evidence="2" id="KW-1185">Reference proteome</keyword>
<dbReference type="Pfam" id="PF14223">
    <property type="entry name" value="Retrotran_gag_2"/>
    <property type="match status" value="1"/>
</dbReference>
<dbReference type="PANTHER" id="PTHR47481">
    <property type="match status" value="1"/>
</dbReference>